<evidence type="ECO:0000259" key="1">
    <source>
        <dbReference type="PROSITE" id="PS50943"/>
    </source>
</evidence>
<dbReference type="InterPro" id="IPR001387">
    <property type="entry name" value="Cro/C1-type_HTH"/>
</dbReference>
<dbReference type="RefSeq" id="WP_161408415.1">
    <property type="nucleotide sequence ID" value="NZ_WTUZ01000021.1"/>
</dbReference>
<protein>
    <submittedName>
        <fullName evidence="2">Helix-turn-helix domain-containing protein</fullName>
    </submittedName>
</protein>
<proteinExistence type="predicted"/>
<dbReference type="SMART" id="SM00530">
    <property type="entry name" value="HTH_XRE"/>
    <property type="match status" value="1"/>
</dbReference>
<dbReference type="GO" id="GO:0003677">
    <property type="term" value="F:DNA binding"/>
    <property type="evidence" value="ECO:0007669"/>
    <property type="project" value="InterPro"/>
</dbReference>
<name>A0A6L8V1F9_9BACL</name>
<keyword evidence="3" id="KW-1185">Reference proteome</keyword>
<feature type="domain" description="HTH cro/C1-type" evidence="1">
    <location>
        <begin position="10"/>
        <end position="64"/>
    </location>
</feature>
<comment type="caution">
    <text evidence="2">The sequence shown here is derived from an EMBL/GenBank/DDBJ whole genome shotgun (WGS) entry which is preliminary data.</text>
</comment>
<dbReference type="CDD" id="cd00093">
    <property type="entry name" value="HTH_XRE"/>
    <property type="match status" value="1"/>
</dbReference>
<evidence type="ECO:0000313" key="3">
    <source>
        <dbReference type="Proteomes" id="UP000481087"/>
    </source>
</evidence>
<dbReference type="PROSITE" id="PS50943">
    <property type="entry name" value="HTH_CROC1"/>
    <property type="match status" value="1"/>
</dbReference>
<dbReference type="Pfam" id="PF13443">
    <property type="entry name" value="HTH_26"/>
    <property type="match status" value="1"/>
</dbReference>
<dbReference type="Gene3D" id="1.10.260.40">
    <property type="entry name" value="lambda repressor-like DNA-binding domains"/>
    <property type="match status" value="1"/>
</dbReference>
<reference evidence="2 3" key="1">
    <citation type="submission" date="2019-12" db="EMBL/GenBank/DDBJ databases">
        <title>Paenibacillus sp. nov. sp. isolated from soil.</title>
        <authorList>
            <person name="Kim J."/>
            <person name="Jeong S.E."/>
            <person name="Jung H.S."/>
            <person name="Jeon C.O."/>
        </authorList>
    </citation>
    <scope>NUCLEOTIDE SEQUENCE [LARGE SCALE GENOMIC DNA]</scope>
    <source>
        <strain evidence="2 3">5J-6</strain>
    </source>
</reference>
<gene>
    <name evidence="2" type="ORF">GQF01_19460</name>
</gene>
<dbReference type="AlphaFoldDB" id="A0A6L8V1F9"/>
<organism evidence="2 3">
    <name type="scientific">Paenibacillus silvestris</name>
    <dbReference type="NCBI Taxonomy" id="2606219"/>
    <lineage>
        <taxon>Bacteria</taxon>
        <taxon>Bacillati</taxon>
        <taxon>Bacillota</taxon>
        <taxon>Bacilli</taxon>
        <taxon>Bacillales</taxon>
        <taxon>Paenibacillaceae</taxon>
        <taxon>Paenibacillus</taxon>
    </lineage>
</organism>
<dbReference type="InterPro" id="IPR010982">
    <property type="entry name" value="Lambda_DNA-bd_dom_sf"/>
</dbReference>
<dbReference type="SUPFAM" id="SSF47413">
    <property type="entry name" value="lambda repressor-like DNA-binding domains"/>
    <property type="match status" value="1"/>
</dbReference>
<dbReference type="EMBL" id="WTUZ01000021">
    <property type="protein sequence ID" value="MZQ84298.1"/>
    <property type="molecule type" value="Genomic_DNA"/>
</dbReference>
<accession>A0A6L8V1F9</accession>
<evidence type="ECO:0000313" key="2">
    <source>
        <dbReference type="EMBL" id="MZQ84298.1"/>
    </source>
</evidence>
<dbReference type="Proteomes" id="UP000481087">
    <property type="component" value="Unassembled WGS sequence"/>
</dbReference>
<sequence length="79" mass="8987">MKYELGKCLLRERLQDSGMSMEELAQVLHYKPEKLADFVDNKRIMPLKSAISIADTLGCEVKDLYELITSEPAVNEIIT</sequence>